<organism evidence="6 7">
    <name type="scientific">Patiria miniata</name>
    <name type="common">Bat star</name>
    <name type="synonym">Asterina miniata</name>
    <dbReference type="NCBI Taxonomy" id="46514"/>
    <lineage>
        <taxon>Eukaryota</taxon>
        <taxon>Metazoa</taxon>
        <taxon>Echinodermata</taxon>
        <taxon>Eleutherozoa</taxon>
        <taxon>Asterozoa</taxon>
        <taxon>Asteroidea</taxon>
        <taxon>Valvatacea</taxon>
        <taxon>Valvatida</taxon>
        <taxon>Asterinidae</taxon>
        <taxon>Patiria</taxon>
    </lineage>
</organism>
<keyword evidence="2 5" id="KW-0812">Transmembrane</keyword>
<protein>
    <submittedName>
        <fullName evidence="6">Uncharacterized protein</fullName>
    </submittedName>
</protein>
<dbReference type="GeneID" id="119729525"/>
<evidence type="ECO:0000256" key="1">
    <source>
        <dbReference type="ARBA" id="ARBA00004141"/>
    </source>
</evidence>
<dbReference type="InterPro" id="IPR036259">
    <property type="entry name" value="MFS_trans_sf"/>
</dbReference>
<feature type="transmembrane region" description="Helical" evidence="5">
    <location>
        <begin position="297"/>
        <end position="316"/>
    </location>
</feature>
<feature type="transmembrane region" description="Helical" evidence="5">
    <location>
        <begin position="195"/>
        <end position="220"/>
    </location>
</feature>
<evidence type="ECO:0000256" key="2">
    <source>
        <dbReference type="ARBA" id="ARBA00022692"/>
    </source>
</evidence>
<dbReference type="SUPFAM" id="SSF103473">
    <property type="entry name" value="MFS general substrate transporter"/>
    <property type="match status" value="1"/>
</dbReference>
<feature type="transmembrane region" description="Helical" evidence="5">
    <location>
        <begin position="385"/>
        <end position="409"/>
    </location>
</feature>
<proteinExistence type="predicted"/>
<dbReference type="PANTHER" id="PTHR10924:SF27">
    <property type="entry name" value="SOLUTE CARRIER FAMILY 49 MEMBER 4"/>
    <property type="match status" value="1"/>
</dbReference>
<evidence type="ECO:0000256" key="5">
    <source>
        <dbReference type="SAM" id="Phobius"/>
    </source>
</evidence>
<sequence length="556" mass="61899">MRKALYKRFTVIEKSRLCWNKSLCNTMKADRRQADESTRLLSEDHKVGILGRNSSEDPDHYASANRYNRHAPTETAGPIELLSSGKSSVCTVHHHHVAYAQRWYILLLFSMLAIWSAAAWNTWGPISDTSKVVFNWSDGDVALLTNWSFITMVTSGMFFSWMMDVKGLRLATLTSALLLFIGTGIRALPVGIDNVIWSMNIGMIFVGLSNPILLAGPPLLSSVWFPPHQRTTATAIASQCSYLGIGMSYLVGPQVVHNIYTEHESNISSDYTDDIGSTNESLPPKLRQTYFSQIMELMYIELAICAALLICVFMSFPAKPPTPPSNTAEIQRKDFKQGALILVRKRQFWILGFAYGFSMGIYGAWSTMLDPIFEETLGVKQLTTGWIGVTSNIAGTIGGLLFAGCVDYLGGKMRCLLMFLCGGASLACLWIICLSHRWITFNIESLYAACILYGFLVNATVPIFYEMAVEGMYPVAEGITTMVIVLLNQSSGLVYISIKMIPGVGSQWMNWVAFASVAVCLPLLFIYKERHNRLDVDLLEEEEEFPITDEGQDNKA</sequence>
<evidence type="ECO:0000313" key="6">
    <source>
        <dbReference type="EnsemblMetazoa" id="XP_038058042.1"/>
    </source>
</evidence>
<dbReference type="OMA" id="ILMFRES"/>
<name>A0A914A2H7_PATMI</name>
<dbReference type="OrthoDB" id="422206at2759"/>
<feature type="transmembrane region" description="Helical" evidence="5">
    <location>
        <begin position="508"/>
        <end position="527"/>
    </location>
</feature>
<dbReference type="Proteomes" id="UP000887568">
    <property type="component" value="Unplaced"/>
</dbReference>
<feature type="transmembrane region" description="Helical" evidence="5">
    <location>
        <begin position="170"/>
        <end position="189"/>
    </location>
</feature>
<reference evidence="6" key="1">
    <citation type="submission" date="2022-11" db="UniProtKB">
        <authorList>
            <consortium name="EnsemblMetazoa"/>
        </authorList>
    </citation>
    <scope>IDENTIFICATION</scope>
</reference>
<dbReference type="AlphaFoldDB" id="A0A914A2H7"/>
<dbReference type="GO" id="GO:0016020">
    <property type="term" value="C:membrane"/>
    <property type="evidence" value="ECO:0007669"/>
    <property type="project" value="UniProtKB-SubCell"/>
</dbReference>
<feature type="transmembrane region" description="Helical" evidence="5">
    <location>
        <begin position="445"/>
        <end position="465"/>
    </location>
</feature>
<feature type="transmembrane region" description="Helical" evidence="5">
    <location>
        <begin position="143"/>
        <end position="163"/>
    </location>
</feature>
<evidence type="ECO:0000256" key="3">
    <source>
        <dbReference type="ARBA" id="ARBA00022989"/>
    </source>
</evidence>
<keyword evidence="7" id="KW-1185">Reference proteome</keyword>
<comment type="subcellular location">
    <subcellularLocation>
        <location evidence="1">Membrane</location>
        <topology evidence="1">Multi-pass membrane protein</topology>
    </subcellularLocation>
</comment>
<keyword evidence="4 5" id="KW-0472">Membrane</keyword>
<dbReference type="EnsemblMetazoa" id="XM_038202114.1">
    <property type="protein sequence ID" value="XP_038058042.1"/>
    <property type="gene ID" value="LOC119729525"/>
</dbReference>
<feature type="transmembrane region" description="Helical" evidence="5">
    <location>
        <begin position="348"/>
        <end position="365"/>
    </location>
</feature>
<accession>A0A914A2H7</accession>
<dbReference type="RefSeq" id="XP_038058042.1">
    <property type="nucleotide sequence ID" value="XM_038202114.1"/>
</dbReference>
<feature type="transmembrane region" description="Helical" evidence="5">
    <location>
        <begin position="103"/>
        <end position="123"/>
    </location>
</feature>
<keyword evidence="3 5" id="KW-1133">Transmembrane helix</keyword>
<dbReference type="Gene3D" id="1.20.1250.20">
    <property type="entry name" value="MFS general substrate transporter like domains"/>
    <property type="match status" value="2"/>
</dbReference>
<evidence type="ECO:0000313" key="7">
    <source>
        <dbReference type="Proteomes" id="UP000887568"/>
    </source>
</evidence>
<dbReference type="PANTHER" id="PTHR10924">
    <property type="entry name" value="MAJOR FACILITATOR SUPERFAMILY PROTEIN-RELATED"/>
    <property type="match status" value="1"/>
</dbReference>
<evidence type="ECO:0000256" key="4">
    <source>
        <dbReference type="ARBA" id="ARBA00023136"/>
    </source>
</evidence>
<feature type="transmembrane region" description="Helical" evidence="5">
    <location>
        <begin position="416"/>
        <end position="439"/>
    </location>
</feature>
<dbReference type="InterPro" id="IPR011701">
    <property type="entry name" value="MFS"/>
</dbReference>
<dbReference type="Pfam" id="PF07690">
    <property type="entry name" value="MFS_1"/>
    <property type="match status" value="1"/>
</dbReference>
<dbReference type="InterPro" id="IPR049680">
    <property type="entry name" value="FLVCR1-2_SLC49-like"/>
</dbReference>
<dbReference type="GO" id="GO:0022857">
    <property type="term" value="F:transmembrane transporter activity"/>
    <property type="evidence" value="ECO:0007669"/>
    <property type="project" value="InterPro"/>
</dbReference>